<feature type="transmembrane region" description="Helical" evidence="1">
    <location>
        <begin position="69"/>
        <end position="88"/>
    </location>
</feature>
<reference evidence="2" key="1">
    <citation type="submission" date="2022-04" db="EMBL/GenBank/DDBJ databases">
        <title>Hymenobacter sp. isolated from the air.</title>
        <authorList>
            <person name="Won M."/>
            <person name="Lee C.-M."/>
            <person name="Woen H.-Y."/>
            <person name="Kwon S.-W."/>
        </authorList>
    </citation>
    <scope>NUCLEOTIDE SEQUENCE</scope>
    <source>
        <strain evidence="2">5420S-77</strain>
        <plasmid evidence="2">unnamed5</plasmid>
    </source>
</reference>
<proteinExistence type="predicted"/>
<keyword evidence="3" id="KW-1185">Reference proteome</keyword>
<keyword evidence="1" id="KW-1133">Transmembrane helix</keyword>
<evidence type="ECO:0000256" key="1">
    <source>
        <dbReference type="SAM" id="Phobius"/>
    </source>
</evidence>
<feature type="transmembrane region" description="Helical" evidence="1">
    <location>
        <begin position="37"/>
        <end position="57"/>
    </location>
</feature>
<dbReference type="EMBL" id="CP095066">
    <property type="protein sequence ID" value="UOQ69514.1"/>
    <property type="molecule type" value="Genomic_DNA"/>
</dbReference>
<name>A0ABY4GGB6_9BACT</name>
<dbReference type="RefSeq" id="WP_245127314.1">
    <property type="nucleotide sequence ID" value="NZ_CP095066.1"/>
</dbReference>
<keyword evidence="1" id="KW-0812">Transmembrane</keyword>
<dbReference type="Proteomes" id="UP000830401">
    <property type="component" value="Plasmid unnamed5"/>
</dbReference>
<keyword evidence="2" id="KW-0614">Plasmid</keyword>
<geneLocation type="plasmid" evidence="2 3">
    <name>unnamed5</name>
</geneLocation>
<sequence length="92" mass="10140">MQFASLFRPYQEALHFNGLMLVLLGALYSSGLLLGSLSLLLVFLLVALLWGVAQLLLGVHALVTGQVRLALLYGALTLAIAKLDWWLLEEFQ</sequence>
<organism evidence="2 3">
    <name type="scientific">Hymenobacter volaticus</name>
    <dbReference type="NCBI Taxonomy" id="2932254"/>
    <lineage>
        <taxon>Bacteria</taxon>
        <taxon>Pseudomonadati</taxon>
        <taxon>Bacteroidota</taxon>
        <taxon>Cytophagia</taxon>
        <taxon>Cytophagales</taxon>
        <taxon>Hymenobacteraceae</taxon>
        <taxon>Hymenobacter</taxon>
    </lineage>
</organism>
<evidence type="ECO:0000313" key="2">
    <source>
        <dbReference type="EMBL" id="UOQ69514.1"/>
    </source>
</evidence>
<accession>A0ABY4GGB6</accession>
<protein>
    <submittedName>
        <fullName evidence="2">Uncharacterized protein</fullName>
    </submittedName>
</protein>
<feature type="transmembrane region" description="Helical" evidence="1">
    <location>
        <begin position="12"/>
        <end position="31"/>
    </location>
</feature>
<keyword evidence="1" id="KW-0472">Membrane</keyword>
<evidence type="ECO:0000313" key="3">
    <source>
        <dbReference type="Proteomes" id="UP000830401"/>
    </source>
</evidence>
<gene>
    <name evidence="2" type="ORF">MUN86_28140</name>
</gene>